<proteinExistence type="predicted"/>
<dbReference type="GO" id="GO:0008270">
    <property type="term" value="F:zinc ion binding"/>
    <property type="evidence" value="ECO:0007669"/>
    <property type="project" value="UniProtKB-KW"/>
</dbReference>
<dbReference type="Gene3D" id="4.10.1000.10">
    <property type="entry name" value="Zinc finger, CCCH-type"/>
    <property type="match status" value="1"/>
</dbReference>
<feature type="zinc finger region" description="C3H1-type" evidence="4">
    <location>
        <begin position="2"/>
        <end position="30"/>
    </location>
</feature>
<dbReference type="PROSITE" id="PS50103">
    <property type="entry name" value="ZF_C3H1"/>
    <property type="match status" value="2"/>
</dbReference>
<evidence type="ECO:0000256" key="1">
    <source>
        <dbReference type="ARBA" id="ARBA00022723"/>
    </source>
</evidence>
<evidence type="ECO:0000256" key="4">
    <source>
        <dbReference type="PROSITE-ProRule" id="PRU00723"/>
    </source>
</evidence>
<reference evidence="6 7" key="1">
    <citation type="journal article" date="2021" name="Sci. Rep.">
        <title>The genome of the diatom Chaetoceros tenuissimus carries an ancient integrated fragment of an extant virus.</title>
        <authorList>
            <person name="Hongo Y."/>
            <person name="Kimura K."/>
            <person name="Takaki Y."/>
            <person name="Yoshida Y."/>
            <person name="Baba S."/>
            <person name="Kobayashi G."/>
            <person name="Nagasaki K."/>
            <person name="Hano T."/>
            <person name="Tomaru Y."/>
        </authorList>
    </citation>
    <scope>NUCLEOTIDE SEQUENCE [LARGE SCALE GENOMIC DNA]</scope>
    <source>
        <strain evidence="6 7">NIES-3715</strain>
    </source>
</reference>
<gene>
    <name evidence="6" type="ORF">CTEN210_06299</name>
</gene>
<keyword evidence="7" id="KW-1185">Reference proteome</keyword>
<evidence type="ECO:0000256" key="3">
    <source>
        <dbReference type="ARBA" id="ARBA00022833"/>
    </source>
</evidence>
<evidence type="ECO:0000313" key="7">
    <source>
        <dbReference type="Proteomes" id="UP001054902"/>
    </source>
</evidence>
<keyword evidence="2 4" id="KW-0863">Zinc-finger</keyword>
<evidence type="ECO:0000259" key="5">
    <source>
        <dbReference type="PROSITE" id="PS50103"/>
    </source>
</evidence>
<protein>
    <recommendedName>
        <fullName evidence="5">C3H1-type domain-containing protein</fullName>
    </recommendedName>
</protein>
<dbReference type="InterPro" id="IPR036855">
    <property type="entry name" value="Znf_CCCH_sf"/>
</dbReference>
<keyword evidence="3 4" id="KW-0862">Zinc</keyword>
<name>A0AAD3CPL6_9STRA</name>
<accession>A0AAD3CPL6</accession>
<keyword evidence="1 4" id="KW-0479">Metal-binding</keyword>
<dbReference type="AlphaFoldDB" id="A0AAD3CPL6"/>
<feature type="domain" description="C3H1-type" evidence="5">
    <location>
        <begin position="2"/>
        <end position="30"/>
    </location>
</feature>
<sequence>MIVKTEMCKHILRSGSCPLGYRCMYAHARKELQLTTIYERFDAGRIDDINTFRSTLCFDYVATGACPFNNNRCACIHDHRMKALAEPAWLPKLTKGIKSISTEIHVDWNHYAKQNIVNYGVNLPYTQARSLFGSVDAFYSIVTGQDAVKDLQASASRSGTLGSAGYSVWSGNRTTPELVRLEVAFAMMKKRTSYFEPYQYNPNHFLMDRLCAVINECAFEILPGQEPGSSLKIKEIPFAKYDAHNGRHVSVHEVAFAPYGYSRCFEDIPLPMLLFNLDAKKVLRPATWKDKMQYENAKKDEVQQLTRQTIQERYSHHTASFVPVPTKRYDKLIEDMRKVGKCHYPVLYSQDREMHDMIIDAITLRIDMLLGKELDAREKTRALEQKFTSLMRFYKDSVNAWPLCDGRGNMFTDQHTEVYDVETIYRPYISTTDQSDAERGQGKLLHHYREGILSSFFDNLDAVDDEFETCPYTRRGNNRGRLYESLATSTRVEEGAWTGGKGGSKIDSSIEMPAMPPNFSRFFEDLEKNWDPVVMKYG</sequence>
<dbReference type="Proteomes" id="UP001054902">
    <property type="component" value="Unassembled WGS sequence"/>
</dbReference>
<evidence type="ECO:0000256" key="2">
    <source>
        <dbReference type="ARBA" id="ARBA00022771"/>
    </source>
</evidence>
<comment type="caution">
    <text evidence="6">The sequence shown here is derived from an EMBL/GenBank/DDBJ whole genome shotgun (WGS) entry which is preliminary data.</text>
</comment>
<evidence type="ECO:0000313" key="6">
    <source>
        <dbReference type="EMBL" id="GFH49823.1"/>
    </source>
</evidence>
<feature type="domain" description="C3H1-type" evidence="5">
    <location>
        <begin position="51"/>
        <end position="80"/>
    </location>
</feature>
<dbReference type="EMBL" id="BLLK01000038">
    <property type="protein sequence ID" value="GFH49823.1"/>
    <property type="molecule type" value="Genomic_DNA"/>
</dbReference>
<organism evidence="6 7">
    <name type="scientific">Chaetoceros tenuissimus</name>
    <dbReference type="NCBI Taxonomy" id="426638"/>
    <lineage>
        <taxon>Eukaryota</taxon>
        <taxon>Sar</taxon>
        <taxon>Stramenopiles</taxon>
        <taxon>Ochrophyta</taxon>
        <taxon>Bacillariophyta</taxon>
        <taxon>Coscinodiscophyceae</taxon>
        <taxon>Chaetocerotophycidae</taxon>
        <taxon>Chaetocerotales</taxon>
        <taxon>Chaetocerotaceae</taxon>
        <taxon>Chaetoceros</taxon>
    </lineage>
</organism>
<dbReference type="SUPFAM" id="SSF90229">
    <property type="entry name" value="CCCH zinc finger"/>
    <property type="match status" value="1"/>
</dbReference>
<dbReference type="SMART" id="SM00356">
    <property type="entry name" value="ZnF_C3H1"/>
    <property type="match status" value="2"/>
</dbReference>
<dbReference type="InterPro" id="IPR000571">
    <property type="entry name" value="Znf_CCCH"/>
</dbReference>
<feature type="zinc finger region" description="C3H1-type" evidence="4">
    <location>
        <begin position="51"/>
        <end position="80"/>
    </location>
</feature>